<evidence type="ECO:0000313" key="1">
    <source>
        <dbReference type="EMBL" id="ESA03256.1"/>
    </source>
</evidence>
<sequence length="56" mass="6640">MDDFVLRTKLTGRRSWFLDKSAGRPNWPATSIGLWTKSYQIELYTYYRAPREAVIL</sequence>
<dbReference type="HOGENOM" id="CLU_3015378_0_0_1"/>
<dbReference type="EMBL" id="KI295161">
    <property type="protein sequence ID" value="ESA03256.1"/>
    <property type="molecule type" value="Genomic_DNA"/>
</dbReference>
<organism evidence="1">
    <name type="scientific">Rhizophagus irregularis (strain DAOM 181602 / DAOM 197198 / MUCL 43194)</name>
    <name type="common">Arbuscular mycorrhizal fungus</name>
    <name type="synonym">Glomus intraradices</name>
    <dbReference type="NCBI Taxonomy" id="747089"/>
    <lineage>
        <taxon>Eukaryota</taxon>
        <taxon>Fungi</taxon>
        <taxon>Fungi incertae sedis</taxon>
        <taxon>Mucoromycota</taxon>
        <taxon>Glomeromycotina</taxon>
        <taxon>Glomeromycetes</taxon>
        <taxon>Glomerales</taxon>
        <taxon>Glomeraceae</taxon>
        <taxon>Rhizophagus</taxon>
    </lineage>
</organism>
<protein>
    <submittedName>
        <fullName evidence="1">Uncharacterized protein</fullName>
    </submittedName>
</protein>
<reference evidence="1" key="1">
    <citation type="submission" date="2013-07" db="EMBL/GenBank/DDBJ databases">
        <title>The genome of an arbuscular mycorrhizal fungus provides insights into the evolution of the oldest plant symbiosis.</title>
        <authorList>
            <consortium name="DOE Joint Genome Institute"/>
            <person name="Tisserant E."/>
            <person name="Malbreil M."/>
            <person name="Kuo A."/>
            <person name="Kohler A."/>
            <person name="Symeonidi A."/>
            <person name="Balestrini R."/>
            <person name="Charron P."/>
            <person name="Duensing N."/>
            <person name="Frei-dit-Frey N."/>
            <person name="Gianinazzi-Pearson V."/>
            <person name="Gilbert B."/>
            <person name="Handa Y."/>
            <person name="Hijri M."/>
            <person name="Kaul R."/>
            <person name="Kawaguchi M."/>
            <person name="Krajinski F."/>
            <person name="Lammers P."/>
            <person name="Lapierre D."/>
            <person name="Masclaux F.G."/>
            <person name="Murat C."/>
            <person name="Morin E."/>
            <person name="Ndikumana S."/>
            <person name="Pagni M."/>
            <person name="Petitpierre D."/>
            <person name="Requena N."/>
            <person name="Rosikiewicz P."/>
            <person name="Riley R."/>
            <person name="Saito K."/>
            <person name="San Clemente H."/>
            <person name="Shapiro H."/>
            <person name="van Tuinen D."/>
            <person name="Becard G."/>
            <person name="Bonfante P."/>
            <person name="Paszkowski U."/>
            <person name="Shachar-Hill Y."/>
            <person name="Young J.P."/>
            <person name="Sanders I.R."/>
            <person name="Henrissat B."/>
            <person name="Rensing S.A."/>
            <person name="Grigoriev I.V."/>
            <person name="Corradi N."/>
            <person name="Roux C."/>
            <person name="Martin F."/>
        </authorList>
    </citation>
    <scope>NUCLEOTIDE SEQUENCE</scope>
    <source>
        <strain evidence="1">DAOM 197198</strain>
    </source>
</reference>
<accession>U9TIR5</accession>
<gene>
    <name evidence="1" type="ORF">GLOINDRAFT_604</name>
</gene>
<name>U9TIR5_RHIID</name>
<proteinExistence type="predicted"/>
<dbReference type="AlphaFoldDB" id="U9TIR5"/>